<dbReference type="SFLD" id="SFLDS00001">
    <property type="entry name" value="Enolase"/>
    <property type="match status" value="1"/>
</dbReference>
<proteinExistence type="predicted"/>
<dbReference type="SMART" id="SM00922">
    <property type="entry name" value="MR_MLE"/>
    <property type="match status" value="1"/>
</dbReference>
<dbReference type="Gene3D" id="3.20.20.120">
    <property type="entry name" value="Enolase-like C-terminal domain"/>
    <property type="match status" value="1"/>
</dbReference>
<dbReference type="InterPro" id="IPR036849">
    <property type="entry name" value="Enolase-like_C_sf"/>
</dbReference>
<dbReference type="SUPFAM" id="SSF54826">
    <property type="entry name" value="Enolase N-terminal domain-like"/>
    <property type="match status" value="1"/>
</dbReference>
<dbReference type="PROSITE" id="PS00909">
    <property type="entry name" value="MR_MLE_2"/>
    <property type="match status" value="1"/>
</dbReference>
<name>A0A7C1FFC3_9CHLR</name>
<keyword evidence="4" id="KW-0456">Lyase</keyword>
<gene>
    <name evidence="4" type="primary">menC</name>
    <name evidence="4" type="ORF">ENQ20_07665</name>
</gene>
<dbReference type="CDD" id="cd03320">
    <property type="entry name" value="OSBS"/>
    <property type="match status" value="1"/>
</dbReference>
<keyword evidence="1" id="KW-0479">Metal-binding</keyword>
<evidence type="ECO:0000256" key="1">
    <source>
        <dbReference type="ARBA" id="ARBA00022723"/>
    </source>
</evidence>
<dbReference type="Gene3D" id="3.30.390.10">
    <property type="entry name" value="Enolase-like, N-terminal domain"/>
    <property type="match status" value="1"/>
</dbReference>
<dbReference type="GO" id="GO:0009063">
    <property type="term" value="P:amino acid catabolic process"/>
    <property type="evidence" value="ECO:0007669"/>
    <property type="project" value="InterPro"/>
</dbReference>
<dbReference type="EMBL" id="DSMG01000083">
    <property type="protein sequence ID" value="HDX31357.1"/>
    <property type="molecule type" value="Genomic_DNA"/>
</dbReference>
<evidence type="ECO:0000256" key="2">
    <source>
        <dbReference type="NCBIfam" id="TIGR01927"/>
    </source>
</evidence>
<dbReference type="SFLD" id="SFLDF00009">
    <property type="entry name" value="o-succinylbenzoate_synthase"/>
    <property type="match status" value="1"/>
</dbReference>
<dbReference type="GO" id="GO:0046872">
    <property type="term" value="F:metal ion binding"/>
    <property type="evidence" value="ECO:0007669"/>
    <property type="project" value="UniProtKB-KW"/>
</dbReference>
<dbReference type="InterPro" id="IPR029017">
    <property type="entry name" value="Enolase-like_N"/>
</dbReference>
<dbReference type="PANTHER" id="PTHR48073">
    <property type="entry name" value="O-SUCCINYLBENZOATE SYNTHASE-RELATED"/>
    <property type="match status" value="1"/>
</dbReference>
<dbReference type="EC" id="4.2.1.113" evidence="2"/>
<comment type="caution">
    <text evidence="4">The sequence shown here is derived from an EMBL/GenBank/DDBJ whole genome shotgun (WGS) entry which is preliminary data.</text>
</comment>
<dbReference type="InterPro" id="IPR013342">
    <property type="entry name" value="Mandelate_racemase_C"/>
</dbReference>
<dbReference type="InterPro" id="IPR029065">
    <property type="entry name" value="Enolase_C-like"/>
</dbReference>
<dbReference type="AlphaFoldDB" id="A0A7C1FFC3"/>
<dbReference type="Pfam" id="PF13378">
    <property type="entry name" value="MR_MLE_C"/>
    <property type="match status" value="1"/>
</dbReference>
<accession>A0A7C1FFC3</accession>
<dbReference type="SUPFAM" id="SSF51604">
    <property type="entry name" value="Enolase C-terminal domain-like"/>
    <property type="match status" value="1"/>
</dbReference>
<feature type="domain" description="Mandelate racemase/muconate lactonizing enzyme C-terminal" evidence="3">
    <location>
        <begin position="140"/>
        <end position="236"/>
    </location>
</feature>
<dbReference type="InterPro" id="IPR018110">
    <property type="entry name" value="Mandel_Rmase/mucon_lact_enz_CS"/>
</dbReference>
<organism evidence="4">
    <name type="scientific">Caldilinea aerophila</name>
    <dbReference type="NCBI Taxonomy" id="133453"/>
    <lineage>
        <taxon>Bacteria</taxon>
        <taxon>Bacillati</taxon>
        <taxon>Chloroflexota</taxon>
        <taxon>Caldilineae</taxon>
        <taxon>Caldilineales</taxon>
        <taxon>Caldilineaceae</taxon>
        <taxon>Caldilinea</taxon>
    </lineage>
</organism>
<evidence type="ECO:0000313" key="4">
    <source>
        <dbReference type="EMBL" id="HDX31357.1"/>
    </source>
</evidence>
<dbReference type="GO" id="GO:0043748">
    <property type="term" value="F:O-succinylbenzoate synthase activity"/>
    <property type="evidence" value="ECO:0007669"/>
    <property type="project" value="UniProtKB-EC"/>
</dbReference>
<dbReference type="SFLD" id="SFLDG00180">
    <property type="entry name" value="muconate_cycloisomerase"/>
    <property type="match status" value="1"/>
</dbReference>
<dbReference type="GO" id="GO:0009234">
    <property type="term" value="P:menaquinone biosynthetic process"/>
    <property type="evidence" value="ECO:0007669"/>
    <property type="project" value="UniProtKB-UniRule"/>
</dbReference>
<reference evidence="4" key="1">
    <citation type="journal article" date="2020" name="mSystems">
        <title>Genome- and Community-Level Interaction Insights into Carbon Utilization and Element Cycling Functions of Hydrothermarchaeota in Hydrothermal Sediment.</title>
        <authorList>
            <person name="Zhou Z."/>
            <person name="Liu Y."/>
            <person name="Xu W."/>
            <person name="Pan J."/>
            <person name="Luo Z.H."/>
            <person name="Li M."/>
        </authorList>
    </citation>
    <scope>NUCLEOTIDE SEQUENCE [LARGE SCALE GENOMIC DNA]</scope>
    <source>
        <strain evidence="4">SpSt-289</strain>
    </source>
</reference>
<dbReference type="NCBIfam" id="TIGR01927">
    <property type="entry name" value="menC_gam_Gplu"/>
    <property type="match status" value="1"/>
</dbReference>
<evidence type="ECO:0000259" key="3">
    <source>
        <dbReference type="SMART" id="SM00922"/>
    </source>
</evidence>
<dbReference type="PANTHER" id="PTHR48073:SF2">
    <property type="entry name" value="O-SUCCINYLBENZOATE SYNTHASE"/>
    <property type="match status" value="1"/>
</dbReference>
<protein>
    <recommendedName>
        <fullName evidence="2">o-succinylbenzoate synthase</fullName>
        <ecNumber evidence="2">4.2.1.113</ecNumber>
    </recommendedName>
</protein>
<sequence length="360" mass="39801">MLHLAVMPYRLHFRKPAPTSRGILTTRTIWFVHAWRSEAPEQVGWGESGPLPGLSRDGSEEFGLRAKQFCAQFNDAHFDSIDEAQQWVQQAIWDFPALAFGAEMALRDLHTGAQRRWWNTPFTRGEQALPTHGLIWMDDIDGILQQIETKIAAGFTVIKLKIGALPFDQELALLRTVRNAHPDVEIRLDANGAFSPAEALDRLDALAPLKIAFVEQPVQTGMWGVLADLCRCSPVPIALDEELIAIRSPEERDALLSIVRPQFLIIKPTLLGGFAASEDWIAEAEMRAIRWIINSLLESNLGLNAICQWTSALGGAQIHGLGTGGLFTNNPPSPLTLNGNCLQIDPSLPWQLPDLAETDA</sequence>